<reference evidence="2" key="1">
    <citation type="submission" date="2009-02" db="EMBL/GenBank/DDBJ databases">
        <title>The Genome Sequence of Ajellomyces capsulatus strain G186AR.</title>
        <authorList>
            <consortium name="The Broad Institute Genome Sequencing Platform"/>
            <person name="Champion M."/>
            <person name="Cuomo C."/>
            <person name="Ma L.-J."/>
            <person name="Henn M.R."/>
            <person name="Sil A."/>
            <person name="Goldman B."/>
            <person name="Young S.K."/>
            <person name="Kodira C.D."/>
            <person name="Zeng Q."/>
            <person name="Koehrsen M."/>
            <person name="Alvarado L."/>
            <person name="Berlin A."/>
            <person name="Borenstein D."/>
            <person name="Chen Z."/>
            <person name="Engels R."/>
            <person name="Freedman E."/>
            <person name="Gellesch M."/>
            <person name="Goldberg J."/>
            <person name="Griggs A."/>
            <person name="Gujja S."/>
            <person name="Heiman D."/>
            <person name="Hepburn T."/>
            <person name="Howarth C."/>
            <person name="Jen D."/>
            <person name="Larson L."/>
            <person name="Lewis B."/>
            <person name="Mehta T."/>
            <person name="Park D."/>
            <person name="Pearson M."/>
            <person name="Roberts A."/>
            <person name="Saif S."/>
            <person name="Shea T."/>
            <person name="Shenoy N."/>
            <person name="Sisk P."/>
            <person name="Stolte C."/>
            <person name="Sykes S."/>
            <person name="Walk T."/>
            <person name="White J."/>
            <person name="Yandava C."/>
            <person name="Klein B."/>
            <person name="McEwen J.G."/>
            <person name="Puccia R."/>
            <person name="Goldman G.H."/>
            <person name="Felipe M.S."/>
            <person name="Nino-Vega G."/>
            <person name="San-Blas G."/>
            <person name="Taylor J."/>
            <person name="Mendoza L."/>
            <person name="Galagan J."/>
            <person name="Nusbaum C."/>
            <person name="Birren B."/>
        </authorList>
    </citation>
    <scope>NUCLEOTIDE SEQUENCE</scope>
    <source>
        <strain evidence="2">G186AR</strain>
    </source>
</reference>
<evidence type="ECO:0000256" key="1">
    <source>
        <dbReference type="SAM" id="MobiDB-lite"/>
    </source>
</evidence>
<feature type="region of interest" description="Disordered" evidence="1">
    <location>
        <begin position="1"/>
        <end position="29"/>
    </location>
</feature>
<dbReference type="GeneID" id="69038486"/>
<keyword evidence="3" id="KW-1185">Reference proteome</keyword>
<feature type="compositionally biased region" description="Basic residues" evidence="1">
    <location>
        <begin position="1"/>
        <end position="11"/>
    </location>
</feature>
<dbReference type="AlphaFoldDB" id="C0NR40"/>
<feature type="region of interest" description="Disordered" evidence="1">
    <location>
        <begin position="271"/>
        <end position="293"/>
    </location>
</feature>
<gene>
    <name evidence="2" type="ORF">HCBG_05470</name>
</gene>
<dbReference type="Proteomes" id="UP000001631">
    <property type="component" value="Unassembled WGS sequence"/>
</dbReference>
<accession>C0NR40</accession>
<organism evidence="2 3">
    <name type="scientific">Ajellomyces capsulatus (strain G186AR / H82 / ATCC MYA-2454 / RMSCC 2432)</name>
    <name type="common">Darling's disease fungus</name>
    <name type="synonym">Histoplasma capsulatum</name>
    <dbReference type="NCBI Taxonomy" id="447093"/>
    <lineage>
        <taxon>Eukaryota</taxon>
        <taxon>Fungi</taxon>
        <taxon>Dikarya</taxon>
        <taxon>Ascomycota</taxon>
        <taxon>Pezizomycotina</taxon>
        <taxon>Eurotiomycetes</taxon>
        <taxon>Eurotiomycetidae</taxon>
        <taxon>Onygenales</taxon>
        <taxon>Ajellomycetaceae</taxon>
        <taxon>Histoplasma</taxon>
    </lineage>
</organism>
<sequence>MASNPKRRPPRQHSAASRSNVLNITEPMPGQTDWSVDNLPEILYVFRPTAPQVRSHNKMPMKPSPWDSGQDLRIFDILPDRISANVEEFRVEAWMRLDRRIQLHDITDRMHPEFRIAKNALQQRGVRFRQAFSILSWGSGNKQTQVVAEQLEKEMEARGIDPALNSTRGLTPGLINLALGEAGGRIPVPEAYKQRFQAFAKEQQEMIQQLPTMDTPVLVEHTLRTPEVQQLFIDLPVESPDHMQDVLPGLASPTNPPSQLISHDILDDNVSHDRTSQEPIEQRDATPQNSDGIYTNVSQDACSVQEEGNVDCPETTAPGASNGVHLPLENGPYLGIPCYGDPLEIKEEPPTPTKVRVSRVPIELLMQQYVDIPYCWKLEMFEAMHKIHAVMAPITHPDDPFQGEMVADEWELFPTIPNVPFDYLDFGDSRDQPIEYEKMERAMKYQREYDIDIDYCEQLRASCGLNFA</sequence>
<proteinExistence type="predicted"/>
<feature type="compositionally biased region" description="Basic and acidic residues" evidence="1">
    <location>
        <begin position="271"/>
        <end position="284"/>
    </location>
</feature>
<feature type="compositionally biased region" description="Polar residues" evidence="1">
    <location>
        <begin position="14"/>
        <end position="23"/>
    </location>
</feature>
<dbReference type="EMBL" id="GG663369">
    <property type="protein sequence ID" value="EEH06154.1"/>
    <property type="molecule type" value="Genomic_DNA"/>
</dbReference>
<protein>
    <submittedName>
        <fullName evidence="2">Uncharacterized protein</fullName>
    </submittedName>
</protein>
<dbReference type="InParanoid" id="C0NR40"/>
<name>C0NR40_AJECG</name>
<dbReference type="RefSeq" id="XP_045286635.1">
    <property type="nucleotide sequence ID" value="XM_045432519.1"/>
</dbReference>
<evidence type="ECO:0000313" key="3">
    <source>
        <dbReference type="Proteomes" id="UP000001631"/>
    </source>
</evidence>
<dbReference type="HOGENOM" id="CLU_583893_0_0_1"/>
<evidence type="ECO:0000313" key="2">
    <source>
        <dbReference type="EMBL" id="EEH06154.1"/>
    </source>
</evidence>